<comment type="caution">
    <text evidence="8">The sequence shown here is derived from an EMBL/GenBank/DDBJ whole genome shotgun (WGS) entry which is preliminary data.</text>
</comment>
<dbReference type="Pfam" id="PF00398">
    <property type="entry name" value="RrnaAD"/>
    <property type="match status" value="1"/>
</dbReference>
<dbReference type="EC" id="2.1.1.-" evidence="6"/>
<gene>
    <name evidence="8" type="ORF">WJX73_005673</name>
</gene>
<dbReference type="EMBL" id="JALJOQ010000226">
    <property type="protein sequence ID" value="KAK9788450.1"/>
    <property type="molecule type" value="Genomic_DNA"/>
</dbReference>
<feature type="binding site" evidence="5">
    <location>
        <position position="73"/>
    </location>
    <ligand>
        <name>S-adenosyl-L-methionine</name>
        <dbReference type="ChEBI" id="CHEBI:59789"/>
    </ligand>
</feature>
<evidence type="ECO:0000256" key="5">
    <source>
        <dbReference type="PROSITE-ProRule" id="PRU01026"/>
    </source>
</evidence>
<dbReference type="InterPro" id="IPR001737">
    <property type="entry name" value="KsgA/Erm"/>
</dbReference>
<feature type="binding site" evidence="5">
    <location>
        <position position="26"/>
    </location>
    <ligand>
        <name>S-adenosyl-L-methionine</name>
        <dbReference type="ChEBI" id="CHEBI:59789"/>
    </ligand>
</feature>
<dbReference type="PROSITE" id="PS51689">
    <property type="entry name" value="SAM_RNA_A_N6_MT"/>
    <property type="match status" value="1"/>
</dbReference>
<dbReference type="InterPro" id="IPR020598">
    <property type="entry name" value="rRNA_Ade_methylase_Trfase_N"/>
</dbReference>
<organism evidence="8 9">
    <name type="scientific">Symbiochloris irregularis</name>
    <dbReference type="NCBI Taxonomy" id="706552"/>
    <lineage>
        <taxon>Eukaryota</taxon>
        <taxon>Viridiplantae</taxon>
        <taxon>Chlorophyta</taxon>
        <taxon>core chlorophytes</taxon>
        <taxon>Trebouxiophyceae</taxon>
        <taxon>Trebouxiales</taxon>
        <taxon>Trebouxiaceae</taxon>
        <taxon>Symbiochloris</taxon>
    </lineage>
</organism>
<dbReference type="Proteomes" id="UP001465755">
    <property type="component" value="Unassembled WGS sequence"/>
</dbReference>
<proteinExistence type="inferred from homology"/>
<dbReference type="SMART" id="SM00650">
    <property type="entry name" value="rADc"/>
    <property type="match status" value="1"/>
</dbReference>
<feature type="domain" description="Ribosomal RNA adenine methylase transferase N-terminal" evidence="7">
    <location>
        <begin position="6"/>
        <end position="196"/>
    </location>
</feature>
<dbReference type="PANTHER" id="PTHR11727:SF27">
    <property type="entry name" value="RIBOSOMAL RNA SMALL SUBUNIT METHYLTRANSFERASE, CHLOROPLASTIC"/>
    <property type="match status" value="1"/>
</dbReference>
<accession>A0AAW1NNP3</accession>
<keyword evidence="2 5" id="KW-0808">Transferase</keyword>
<sequence>MTDENTLAKIVATVEAGEDDLFLEIGPGRGALTRHLLQAGSTVLAVEKDTALAARLKGKLSSSSARFEVMEGDILQADIPALLQQLNSLHDGSQRSSDHSPHRQARVVANLPFNITTEVIHMLLRLGDHISQVHLLLEDDTAKRLVKTQPGDPKYRAINVLVQYYATPLYHFRVPRTVFHPRPHVDAALTSFTLRPSSERPLASWNLPLTEAGDGLQASISAAGILGTLPLNQQLAVFRSHQYTLLALFHAQSHHCAQICSRELVQVFQKSLRLSGGHTEEAVRTSFSALLHELPADLQESAQGSILCLEHRTKRLTVASRGGCACSVSKLEHGLAAQYAGGRFLSEPARDYITCQGEPHKGEFPVQSQTGRQLSNAVTVSQLQLDPRHELICVGSPQLWRVLDKDDVALRGHFHVRANFQGNEQAVDPSSPNASMTHSRLPNTAQYLVTYAHDKSGCRHGPCYMRPTGADNVALALTLRWPTTSINQAFARSELAKAMRDPTMSPAARRWRRIKALHIECLHARRQMLTRKWQELVSQELKAGQKRAHEVEIRAWREQGEVLHMSPSLKVVNQNNGKILPPVINLQAWTNEE</sequence>
<evidence type="ECO:0000256" key="3">
    <source>
        <dbReference type="ARBA" id="ARBA00022691"/>
    </source>
</evidence>
<keyword evidence="9" id="KW-1185">Reference proteome</keyword>
<evidence type="ECO:0000313" key="9">
    <source>
        <dbReference type="Proteomes" id="UP001465755"/>
    </source>
</evidence>
<dbReference type="GO" id="GO:0000179">
    <property type="term" value="F:rRNA (adenine-N6,N6-)-dimethyltransferase activity"/>
    <property type="evidence" value="ECO:0007669"/>
    <property type="project" value="UniProtKB-UniRule"/>
</dbReference>
<protein>
    <recommendedName>
        <fullName evidence="6">rRNA adenine N(6)-methyltransferase</fullName>
        <ecNumber evidence="6">2.1.1.-</ecNumber>
    </recommendedName>
</protein>
<dbReference type="Gene3D" id="3.40.50.150">
    <property type="entry name" value="Vaccinia Virus protein VP39"/>
    <property type="match status" value="1"/>
</dbReference>
<keyword evidence="6" id="KW-0698">rRNA processing</keyword>
<keyword evidence="3 5" id="KW-0949">S-adenosyl-L-methionine</keyword>
<dbReference type="PANTHER" id="PTHR11727">
    <property type="entry name" value="DIMETHYLADENOSINE TRANSFERASE"/>
    <property type="match status" value="1"/>
</dbReference>
<feature type="binding site" evidence="5">
    <location>
        <position position="1"/>
    </location>
    <ligand>
        <name>S-adenosyl-L-methionine</name>
        <dbReference type="ChEBI" id="CHEBI:59789"/>
    </ligand>
</feature>
<comment type="caution">
    <text evidence="5">Lacks conserved residue(s) required for the propagation of feature annotation.</text>
</comment>
<reference evidence="8 9" key="1">
    <citation type="journal article" date="2024" name="Nat. Commun.">
        <title>Phylogenomics reveals the evolutionary origins of lichenization in chlorophyte algae.</title>
        <authorList>
            <person name="Puginier C."/>
            <person name="Libourel C."/>
            <person name="Otte J."/>
            <person name="Skaloud P."/>
            <person name="Haon M."/>
            <person name="Grisel S."/>
            <person name="Petersen M."/>
            <person name="Berrin J.G."/>
            <person name="Delaux P.M."/>
            <person name="Dal Grande F."/>
            <person name="Keller J."/>
        </authorList>
    </citation>
    <scope>NUCLEOTIDE SEQUENCE [LARGE SCALE GENOMIC DNA]</scope>
    <source>
        <strain evidence="8 9">SAG 2036</strain>
    </source>
</reference>
<dbReference type="SUPFAM" id="SSF53335">
    <property type="entry name" value="S-adenosyl-L-methionine-dependent methyltransferases"/>
    <property type="match status" value="1"/>
</dbReference>
<evidence type="ECO:0000256" key="1">
    <source>
        <dbReference type="ARBA" id="ARBA00022603"/>
    </source>
</evidence>
<evidence type="ECO:0000256" key="6">
    <source>
        <dbReference type="RuleBase" id="RU362106"/>
    </source>
</evidence>
<evidence type="ECO:0000256" key="2">
    <source>
        <dbReference type="ARBA" id="ARBA00022679"/>
    </source>
</evidence>
<name>A0AAW1NNP3_9CHLO</name>
<dbReference type="InterPro" id="IPR029063">
    <property type="entry name" value="SAM-dependent_MTases_sf"/>
</dbReference>
<evidence type="ECO:0000313" key="8">
    <source>
        <dbReference type="EMBL" id="KAK9788450.1"/>
    </source>
</evidence>
<evidence type="ECO:0000256" key="4">
    <source>
        <dbReference type="ARBA" id="ARBA00022884"/>
    </source>
</evidence>
<keyword evidence="1 5" id="KW-0489">Methyltransferase</keyword>
<keyword evidence="4 5" id="KW-0694">RNA-binding</keyword>
<comment type="similarity">
    <text evidence="5 6">Belongs to the class I-like SAM-binding methyltransferase superfamily. rRNA adenine N(6)-methyltransferase family.</text>
</comment>
<dbReference type="GO" id="GO:0003723">
    <property type="term" value="F:RNA binding"/>
    <property type="evidence" value="ECO:0007669"/>
    <property type="project" value="UniProtKB-UniRule"/>
</dbReference>
<dbReference type="AlphaFoldDB" id="A0AAW1NNP3"/>
<evidence type="ECO:0000259" key="7">
    <source>
        <dbReference type="SMART" id="SM00650"/>
    </source>
</evidence>
<feature type="binding site" evidence="5">
    <location>
        <position position="110"/>
    </location>
    <ligand>
        <name>S-adenosyl-L-methionine</name>
        <dbReference type="ChEBI" id="CHEBI:59789"/>
    </ligand>
</feature>
<feature type="binding site" evidence="5">
    <location>
        <position position="47"/>
    </location>
    <ligand>
        <name>S-adenosyl-L-methionine</name>
        <dbReference type="ChEBI" id="CHEBI:59789"/>
    </ligand>
</feature>